<evidence type="ECO:0000259" key="1">
    <source>
        <dbReference type="Pfam" id="PF01841"/>
    </source>
</evidence>
<sequence length="665" mass="76632">MKYFFFLLSLFLISTIGYSAEKELPKFKMGKVSAALFTKTFEGVDNEDDALIIYDEGNEIISYTKDLGWMRSFKHHKIIRIQKEAGTQYANIELDIYDLSGGRKDLINIKGYTYNLEGGKVSRIKLSNDNILREKVTDTHFKRKIMFPNVKEGSIIELEYTLRTDRAYDLETWRFQSNIPTVWSKHTTTIPEYFKFSTPTQGFHAPFHADSRTASGSISFGTDSQPLNYVNNIHEYVYHNLPALKPQKFSTALVDFYQQIRFNLNYYRSPGDNSIQNFLNSWEKISKELENNAHFGGYYLAKKGTYKAILESIAPQSEHSLEQVVAIYEYVKNNYQWNSKNRLTTKVNHPKKFIESQTGNAAEMNLFLAGLLHHAGYMVKPVLVSTRDHGRPNFAVPIIEDYNYPLVLLSFNNQRLFLDATSKLQPLGQVPFRCLSDRGQLLAEKHSQVIDIPTGHGWTSAKQLSIKPQEDGSIHYEGKIISKGYSALRKRSNHLGKENDEILEAYTSSLPDFEVESVEGIDLEHIYKPYTENISLRYDEGAGALGEQIYIPLPFKEEDNDFLEENRVIPLNFGCTMKDKYMYQIHIPEGYKLENKLEPVRVSFPDKKTYFHFTPSVTNNVITLIYEVKTGHSQYEPDQFGFFKTLYDEALRVFGEEIILTKTAL</sequence>
<name>A0AAN5ALM6_9BACT</name>
<comment type="caution">
    <text evidence="3">The sequence shown here is derived from an EMBL/GenBank/DDBJ whole genome shotgun (WGS) entry which is preliminary data.</text>
</comment>
<dbReference type="Pfam" id="PF12969">
    <property type="entry name" value="DUF3857"/>
    <property type="match status" value="1"/>
</dbReference>
<proteinExistence type="predicted"/>
<protein>
    <recommendedName>
        <fullName evidence="5">DUF3857 domain-containing protein</fullName>
    </recommendedName>
</protein>
<dbReference type="Gene3D" id="2.60.120.1130">
    <property type="match status" value="1"/>
</dbReference>
<keyword evidence="4" id="KW-1185">Reference proteome</keyword>
<feature type="domain" description="Transglutaminase-like" evidence="1">
    <location>
        <begin position="311"/>
        <end position="389"/>
    </location>
</feature>
<reference evidence="3 4" key="1">
    <citation type="submission" date="2021-12" db="EMBL/GenBank/DDBJ databases">
        <title>Genome sequencing of bacteria with rrn-lacking chromosome and rrn-plasmid.</title>
        <authorList>
            <person name="Anda M."/>
            <person name="Iwasaki W."/>
        </authorList>
    </citation>
    <scope>NUCLEOTIDE SEQUENCE [LARGE SCALE GENOMIC DNA]</scope>
    <source>
        <strain evidence="3 4">NBRC 15940</strain>
    </source>
</reference>
<dbReference type="InterPro" id="IPR002931">
    <property type="entry name" value="Transglutaminase-like"/>
</dbReference>
<evidence type="ECO:0008006" key="5">
    <source>
        <dbReference type="Google" id="ProtNLM"/>
    </source>
</evidence>
<organism evidence="3 4">
    <name type="scientific">Persicobacter diffluens</name>
    <dbReference type="NCBI Taxonomy" id="981"/>
    <lineage>
        <taxon>Bacteria</taxon>
        <taxon>Pseudomonadati</taxon>
        <taxon>Bacteroidota</taxon>
        <taxon>Cytophagia</taxon>
        <taxon>Cytophagales</taxon>
        <taxon>Persicobacteraceae</taxon>
        <taxon>Persicobacter</taxon>
    </lineage>
</organism>
<evidence type="ECO:0000313" key="4">
    <source>
        <dbReference type="Proteomes" id="UP001310022"/>
    </source>
</evidence>
<dbReference type="AlphaFoldDB" id="A0AAN5ALM6"/>
<dbReference type="Proteomes" id="UP001310022">
    <property type="component" value="Unassembled WGS sequence"/>
</dbReference>
<evidence type="ECO:0000313" key="3">
    <source>
        <dbReference type="EMBL" id="GJM61033.1"/>
    </source>
</evidence>
<gene>
    <name evidence="3" type="ORF">PEDI_15850</name>
</gene>
<dbReference type="Gene3D" id="3.10.620.30">
    <property type="match status" value="1"/>
</dbReference>
<dbReference type="InterPro" id="IPR024618">
    <property type="entry name" value="DUF3857"/>
</dbReference>
<evidence type="ECO:0000259" key="2">
    <source>
        <dbReference type="Pfam" id="PF12969"/>
    </source>
</evidence>
<feature type="domain" description="DUF3857" evidence="2">
    <location>
        <begin position="72"/>
        <end position="192"/>
    </location>
</feature>
<dbReference type="EMBL" id="BQKE01000001">
    <property type="protein sequence ID" value="GJM61033.1"/>
    <property type="molecule type" value="Genomic_DNA"/>
</dbReference>
<dbReference type="Gene3D" id="2.60.40.3140">
    <property type="match status" value="1"/>
</dbReference>
<accession>A0AAN5ALM6</accession>
<dbReference type="Pfam" id="PF01841">
    <property type="entry name" value="Transglut_core"/>
    <property type="match status" value="1"/>
</dbReference>
<dbReference type="RefSeq" id="WP_338236659.1">
    <property type="nucleotide sequence ID" value="NZ_BQKE01000001.1"/>
</dbReference>